<feature type="transmembrane region" description="Helical" evidence="1">
    <location>
        <begin position="13"/>
        <end position="38"/>
    </location>
</feature>
<proteinExistence type="predicted"/>
<evidence type="ECO:0000256" key="1">
    <source>
        <dbReference type="SAM" id="Phobius"/>
    </source>
</evidence>
<evidence type="ECO:0000313" key="3">
    <source>
        <dbReference type="Proteomes" id="UP000230750"/>
    </source>
</evidence>
<dbReference type="OrthoDB" id="10253736at2759"/>
<dbReference type="InterPro" id="IPR002347">
    <property type="entry name" value="SDR_fam"/>
</dbReference>
<dbReference type="AlphaFoldDB" id="A0A2G8LJ19"/>
<dbReference type="InterPro" id="IPR036291">
    <property type="entry name" value="NAD(P)-bd_dom_sf"/>
</dbReference>
<sequence>MQPIEYVFIPFSFLWYLFLILWHALIGLIFAFIPYALLPKKDVSKDIVLVTGGGSGFGRLFALEFTKLGSTVVIWDINLTGAENVVKECQELGGKAFAYKVDVSNSENVYKTADDVRKDVGDVTILINNAGVVAGRYLLDAPDHLIHKTLDINIKSHFWTVKAFARSILDNNHGHFVTIASMAVTMEAHK</sequence>
<keyword evidence="1" id="KW-1133">Transmembrane helix</keyword>
<dbReference type="EMBL" id="MRZV01000062">
    <property type="protein sequence ID" value="PIK60256.1"/>
    <property type="molecule type" value="Genomic_DNA"/>
</dbReference>
<reference evidence="2 3" key="1">
    <citation type="journal article" date="2017" name="PLoS Biol.">
        <title>The sea cucumber genome provides insights into morphological evolution and visceral regeneration.</title>
        <authorList>
            <person name="Zhang X."/>
            <person name="Sun L."/>
            <person name="Yuan J."/>
            <person name="Sun Y."/>
            <person name="Gao Y."/>
            <person name="Zhang L."/>
            <person name="Li S."/>
            <person name="Dai H."/>
            <person name="Hamel J.F."/>
            <person name="Liu C."/>
            <person name="Yu Y."/>
            <person name="Liu S."/>
            <person name="Lin W."/>
            <person name="Guo K."/>
            <person name="Jin S."/>
            <person name="Xu P."/>
            <person name="Storey K.B."/>
            <person name="Huan P."/>
            <person name="Zhang T."/>
            <person name="Zhou Y."/>
            <person name="Zhang J."/>
            <person name="Lin C."/>
            <person name="Li X."/>
            <person name="Xing L."/>
            <person name="Huo D."/>
            <person name="Sun M."/>
            <person name="Wang L."/>
            <person name="Mercier A."/>
            <person name="Li F."/>
            <person name="Yang H."/>
            <person name="Xiang J."/>
        </authorList>
    </citation>
    <scope>NUCLEOTIDE SEQUENCE [LARGE SCALE GENOMIC DNA]</scope>
    <source>
        <strain evidence="2">Shaxun</strain>
        <tissue evidence="2">Muscle</tissue>
    </source>
</reference>
<protein>
    <submittedName>
        <fullName evidence="2">Putative epidermal retinol dehydrogenase 2 isoform X2</fullName>
    </submittedName>
</protein>
<keyword evidence="3" id="KW-1185">Reference proteome</keyword>
<dbReference type="GO" id="GO:0016616">
    <property type="term" value="F:oxidoreductase activity, acting on the CH-OH group of donors, NAD or NADP as acceptor"/>
    <property type="evidence" value="ECO:0007669"/>
    <property type="project" value="TreeGrafter"/>
</dbReference>
<dbReference type="PANTHER" id="PTHR24322:SF746">
    <property type="entry name" value="SHORT CHAIN DEHYDROGENASE_REDUCTASE FAMILY 16C MEMBER 5"/>
    <property type="match status" value="1"/>
</dbReference>
<keyword evidence="1" id="KW-0472">Membrane</keyword>
<organism evidence="2 3">
    <name type="scientific">Stichopus japonicus</name>
    <name type="common">Sea cucumber</name>
    <dbReference type="NCBI Taxonomy" id="307972"/>
    <lineage>
        <taxon>Eukaryota</taxon>
        <taxon>Metazoa</taxon>
        <taxon>Echinodermata</taxon>
        <taxon>Eleutherozoa</taxon>
        <taxon>Echinozoa</taxon>
        <taxon>Holothuroidea</taxon>
        <taxon>Aspidochirotacea</taxon>
        <taxon>Aspidochirotida</taxon>
        <taxon>Stichopodidae</taxon>
        <taxon>Apostichopus</taxon>
    </lineage>
</organism>
<name>A0A2G8LJ19_STIJA</name>
<dbReference type="PANTHER" id="PTHR24322">
    <property type="entry name" value="PKSB"/>
    <property type="match status" value="1"/>
</dbReference>
<dbReference type="Gene3D" id="3.40.50.720">
    <property type="entry name" value="NAD(P)-binding Rossmann-like Domain"/>
    <property type="match status" value="1"/>
</dbReference>
<dbReference type="SUPFAM" id="SSF51735">
    <property type="entry name" value="NAD(P)-binding Rossmann-fold domains"/>
    <property type="match status" value="1"/>
</dbReference>
<dbReference type="Proteomes" id="UP000230750">
    <property type="component" value="Unassembled WGS sequence"/>
</dbReference>
<gene>
    <name evidence="2" type="ORF">BSL78_02818</name>
</gene>
<keyword evidence="1" id="KW-0812">Transmembrane</keyword>
<dbReference type="GO" id="GO:0005811">
    <property type="term" value="C:lipid droplet"/>
    <property type="evidence" value="ECO:0007669"/>
    <property type="project" value="TreeGrafter"/>
</dbReference>
<dbReference type="Pfam" id="PF00106">
    <property type="entry name" value="adh_short"/>
    <property type="match status" value="1"/>
</dbReference>
<comment type="caution">
    <text evidence="2">The sequence shown here is derived from an EMBL/GenBank/DDBJ whole genome shotgun (WGS) entry which is preliminary data.</text>
</comment>
<evidence type="ECO:0000313" key="2">
    <source>
        <dbReference type="EMBL" id="PIK60256.1"/>
    </source>
</evidence>
<dbReference type="PRINTS" id="PR00081">
    <property type="entry name" value="GDHRDH"/>
</dbReference>
<dbReference type="STRING" id="307972.A0A2G8LJ19"/>
<accession>A0A2G8LJ19</accession>